<evidence type="ECO:0000256" key="1">
    <source>
        <dbReference type="ARBA" id="ARBA00006773"/>
    </source>
</evidence>
<reference evidence="9 10" key="1">
    <citation type="submission" date="2019-01" db="EMBL/GenBank/DDBJ databases">
        <title>Draft genome sequence of Dictyobacter sp. Uno17.</title>
        <authorList>
            <person name="Wang C.M."/>
            <person name="Zheng Y."/>
            <person name="Sakai Y."/>
            <person name="Abe K."/>
            <person name="Yokota A."/>
            <person name="Yabe S."/>
        </authorList>
    </citation>
    <scope>NUCLEOTIDE SEQUENCE [LARGE SCALE GENOMIC DNA]</scope>
    <source>
        <strain evidence="9 10">Uno17</strain>
    </source>
</reference>
<proteinExistence type="inferred from homology"/>
<dbReference type="HAMAP" id="MF_01518">
    <property type="entry name" value="Adenine_deamin"/>
    <property type="match status" value="1"/>
</dbReference>
<comment type="catalytic activity">
    <reaction evidence="5 6">
        <text>adenine + H2O + H(+) = hypoxanthine + NH4(+)</text>
        <dbReference type="Rhea" id="RHEA:23688"/>
        <dbReference type="ChEBI" id="CHEBI:15377"/>
        <dbReference type="ChEBI" id="CHEBI:15378"/>
        <dbReference type="ChEBI" id="CHEBI:16708"/>
        <dbReference type="ChEBI" id="CHEBI:17368"/>
        <dbReference type="ChEBI" id="CHEBI:28938"/>
        <dbReference type="EC" id="3.5.4.2"/>
    </reaction>
</comment>
<sequence>MDDLRRRIQIARGEKPADLLLRNAQLVNVCSGECYLADVAIADGTIVGVVSHAEEEAESYQAHEVRDLQGRWLSPALIDGHMHIESTMLTLAEFARLVVPRGVTSVMLDPHEFANVLGVNGIRYVLESGRGLPLSSYVMLSSCVPASSFESPYQVLLAEDLLPLLDDERVLGLAEMMNIPGVLGADAQVLAKIQVTREHALVVDGHAPGVRGRDLNAYAASGIMSDHECTTAEEARQRIRLGLWLMIREGSAAQNLDALLPIVQELHPPRVLFVTDDRDPADIMTRGHIDSMVRRAIEFGLEPVEAIRLASYNTAQYFGLDRRGAIVPGNIADLVVLDDLRTFQVSAVYKDGLLVAQDGQLVSEIVLEPSQIAGITGTVHLGDVTEADIRIAGKPGQIEVIGIEPGQITTRHLQEEASFRDGELIADPARDLLKLVVFERHHASGHVGLGFVKGFGLQKGAIASSVAHDAHNIVIAGVGDSDIILAARALEEMSGGFVCVVDGHVRASVPLPIGGLISPLPAVEVVQQLSALDAVAAELGCSLEHPCMTLSFLSLSVIPSLKLTDQGLIDVETFTRIPLQR</sequence>
<dbReference type="InterPro" id="IPR011059">
    <property type="entry name" value="Metal-dep_hydrolase_composite"/>
</dbReference>
<dbReference type="Pfam" id="PF01979">
    <property type="entry name" value="Amidohydro_1"/>
    <property type="match status" value="1"/>
</dbReference>
<dbReference type="PANTHER" id="PTHR11113:SF2">
    <property type="entry name" value="ADENINE DEAMINASE"/>
    <property type="match status" value="1"/>
</dbReference>
<evidence type="ECO:0000259" key="8">
    <source>
        <dbReference type="Pfam" id="PF13382"/>
    </source>
</evidence>
<evidence type="ECO:0000256" key="6">
    <source>
        <dbReference type="HAMAP-Rule" id="MF_01518"/>
    </source>
</evidence>
<evidence type="ECO:0000256" key="3">
    <source>
        <dbReference type="ARBA" id="ARBA00022801"/>
    </source>
</evidence>
<evidence type="ECO:0000259" key="7">
    <source>
        <dbReference type="Pfam" id="PF01979"/>
    </source>
</evidence>
<feature type="domain" description="Adenine deaminase C-terminal" evidence="8">
    <location>
        <begin position="407"/>
        <end position="574"/>
    </location>
</feature>
<evidence type="ECO:0000313" key="9">
    <source>
        <dbReference type="EMBL" id="GCF11096.1"/>
    </source>
</evidence>
<dbReference type="PANTHER" id="PTHR11113">
    <property type="entry name" value="N-ACETYLGLUCOSAMINE-6-PHOSPHATE DEACETYLASE"/>
    <property type="match status" value="1"/>
</dbReference>
<dbReference type="Proteomes" id="UP000322530">
    <property type="component" value="Unassembled WGS sequence"/>
</dbReference>
<dbReference type="InterPro" id="IPR026912">
    <property type="entry name" value="Adenine_deam_C"/>
</dbReference>
<dbReference type="InterPro" id="IPR006679">
    <property type="entry name" value="Adenine_deam"/>
</dbReference>
<evidence type="ECO:0000256" key="4">
    <source>
        <dbReference type="ARBA" id="ARBA00023211"/>
    </source>
</evidence>
<dbReference type="AlphaFoldDB" id="A0A5A5TIY9"/>
<evidence type="ECO:0000313" key="10">
    <source>
        <dbReference type="Proteomes" id="UP000322530"/>
    </source>
</evidence>
<comment type="cofactor">
    <cofactor evidence="6">
        <name>Mn(2+)</name>
        <dbReference type="ChEBI" id="CHEBI:29035"/>
    </cofactor>
</comment>
<gene>
    <name evidence="6 9" type="primary">ade</name>
    <name evidence="9" type="ORF">KDI_46600</name>
</gene>
<dbReference type="InterPro" id="IPR006680">
    <property type="entry name" value="Amidohydro-rel"/>
</dbReference>
<dbReference type="SUPFAM" id="SSF51556">
    <property type="entry name" value="Metallo-dependent hydrolases"/>
    <property type="match status" value="1"/>
</dbReference>
<feature type="domain" description="Amidohydrolase-related" evidence="7">
    <location>
        <begin position="73"/>
        <end position="354"/>
    </location>
</feature>
<dbReference type="GO" id="GO:0000034">
    <property type="term" value="F:adenine deaminase activity"/>
    <property type="evidence" value="ECO:0007669"/>
    <property type="project" value="UniProtKB-UniRule"/>
</dbReference>
<dbReference type="InterPro" id="IPR032466">
    <property type="entry name" value="Metal_Hydrolase"/>
</dbReference>
<accession>A0A5A5TIY9</accession>
<dbReference type="Gene3D" id="2.30.40.10">
    <property type="entry name" value="Urease, subunit C, domain 1"/>
    <property type="match status" value="1"/>
</dbReference>
<dbReference type="Pfam" id="PF13382">
    <property type="entry name" value="Adenine_deam_C"/>
    <property type="match status" value="1"/>
</dbReference>
<dbReference type="SUPFAM" id="SSF51338">
    <property type="entry name" value="Composite domain of metallo-dependent hydrolases"/>
    <property type="match status" value="1"/>
</dbReference>
<organism evidence="9 10">
    <name type="scientific">Dictyobacter arantiisoli</name>
    <dbReference type="NCBI Taxonomy" id="2014874"/>
    <lineage>
        <taxon>Bacteria</taxon>
        <taxon>Bacillati</taxon>
        <taxon>Chloroflexota</taxon>
        <taxon>Ktedonobacteria</taxon>
        <taxon>Ktedonobacterales</taxon>
        <taxon>Dictyobacteraceae</taxon>
        <taxon>Dictyobacter</taxon>
    </lineage>
</organism>
<dbReference type="NCBIfam" id="TIGR01178">
    <property type="entry name" value="ade"/>
    <property type="match status" value="1"/>
</dbReference>
<protein>
    <recommendedName>
        <fullName evidence="2 6">Adenine deaminase</fullName>
        <shortName evidence="6">Adenase</shortName>
        <shortName evidence="6">Adenine aminase</shortName>
        <ecNumber evidence="2 6">3.5.4.2</ecNumber>
    </recommendedName>
</protein>
<evidence type="ECO:0000256" key="2">
    <source>
        <dbReference type="ARBA" id="ARBA00012782"/>
    </source>
</evidence>
<keyword evidence="10" id="KW-1185">Reference proteome</keyword>
<keyword evidence="4 6" id="KW-0464">Manganese</keyword>
<evidence type="ECO:0000256" key="5">
    <source>
        <dbReference type="ARBA" id="ARBA00047720"/>
    </source>
</evidence>
<keyword evidence="3 6" id="KW-0378">Hydrolase</keyword>
<dbReference type="CDD" id="cd01295">
    <property type="entry name" value="AdeC"/>
    <property type="match status" value="1"/>
</dbReference>
<comment type="similarity">
    <text evidence="1 6">Belongs to the metallo-dependent hydrolases superfamily. Adenine deaminase family.</text>
</comment>
<name>A0A5A5TIY9_9CHLR</name>
<dbReference type="GO" id="GO:0006146">
    <property type="term" value="P:adenine catabolic process"/>
    <property type="evidence" value="ECO:0007669"/>
    <property type="project" value="InterPro"/>
</dbReference>
<comment type="caution">
    <text evidence="9">The sequence shown here is derived from an EMBL/GenBank/DDBJ whole genome shotgun (WGS) entry which is preliminary data.</text>
</comment>
<dbReference type="Gene3D" id="3.20.20.140">
    <property type="entry name" value="Metal-dependent hydrolases"/>
    <property type="match status" value="1"/>
</dbReference>
<dbReference type="RefSeq" id="WP_149403941.1">
    <property type="nucleotide sequence ID" value="NZ_BIXY01000094.1"/>
</dbReference>
<dbReference type="EC" id="3.5.4.2" evidence="2 6"/>
<dbReference type="OrthoDB" id="9775607at2"/>
<dbReference type="EMBL" id="BIXY01000094">
    <property type="protein sequence ID" value="GCF11096.1"/>
    <property type="molecule type" value="Genomic_DNA"/>
</dbReference>